<keyword evidence="2" id="KW-1185">Reference proteome</keyword>
<dbReference type="EMBL" id="REGN01011298">
    <property type="protein sequence ID" value="RMZ97615.1"/>
    <property type="molecule type" value="Genomic_DNA"/>
</dbReference>
<protein>
    <submittedName>
        <fullName evidence="1">Uncharacterized protein</fullName>
    </submittedName>
</protein>
<sequence>MPMPCPPPMPPPMPMPCPPPMPMPCPPPMPMPMPCPPIMPPPFPMPFPPSLPPPMPSFMMPQMSNGSFPPMFQQMPALPPPVFQPPFTQVAPPPPPPSFTLPPQPTLTQNLNQGNVFRAQPVPNMNQLPCCPPNFYPQPQQQQFRPFCPPGCVPAPQKCPPGCVPNSSRAKNQSFTNYPEFGRNSHWKPNSVLVVQYRNRMSDENRSKLFQFLELFNQPKKQNEFNI</sequence>
<name>A0A3M7PES4_BRAPC</name>
<gene>
    <name evidence="1" type="ORF">BpHYR1_016832</name>
</gene>
<dbReference type="AlphaFoldDB" id="A0A3M7PES4"/>
<reference evidence="1 2" key="1">
    <citation type="journal article" date="2018" name="Sci. Rep.">
        <title>Genomic signatures of local adaptation to the degree of environmental predictability in rotifers.</title>
        <authorList>
            <person name="Franch-Gras L."/>
            <person name="Hahn C."/>
            <person name="Garcia-Roger E.M."/>
            <person name="Carmona M.J."/>
            <person name="Serra M."/>
            <person name="Gomez A."/>
        </authorList>
    </citation>
    <scope>NUCLEOTIDE SEQUENCE [LARGE SCALE GENOMIC DNA]</scope>
    <source>
        <strain evidence="1">HYR1</strain>
    </source>
</reference>
<evidence type="ECO:0000313" key="2">
    <source>
        <dbReference type="Proteomes" id="UP000276133"/>
    </source>
</evidence>
<accession>A0A3M7PES4</accession>
<comment type="caution">
    <text evidence="1">The sequence shown here is derived from an EMBL/GenBank/DDBJ whole genome shotgun (WGS) entry which is preliminary data.</text>
</comment>
<evidence type="ECO:0000313" key="1">
    <source>
        <dbReference type="EMBL" id="RMZ97615.1"/>
    </source>
</evidence>
<dbReference type="Proteomes" id="UP000276133">
    <property type="component" value="Unassembled WGS sequence"/>
</dbReference>
<organism evidence="1 2">
    <name type="scientific">Brachionus plicatilis</name>
    <name type="common">Marine rotifer</name>
    <name type="synonym">Brachionus muelleri</name>
    <dbReference type="NCBI Taxonomy" id="10195"/>
    <lineage>
        <taxon>Eukaryota</taxon>
        <taxon>Metazoa</taxon>
        <taxon>Spiralia</taxon>
        <taxon>Gnathifera</taxon>
        <taxon>Rotifera</taxon>
        <taxon>Eurotatoria</taxon>
        <taxon>Monogononta</taxon>
        <taxon>Pseudotrocha</taxon>
        <taxon>Ploima</taxon>
        <taxon>Brachionidae</taxon>
        <taxon>Brachionus</taxon>
    </lineage>
</organism>
<proteinExistence type="predicted"/>